<protein>
    <recommendedName>
        <fullName evidence="2">Dipeptidase</fullName>
        <ecNumber evidence="2">3.4.13.19</ecNumber>
    </recommendedName>
</protein>
<proteinExistence type="inferred from homology"/>
<evidence type="ECO:0000256" key="1">
    <source>
        <dbReference type="ARBA" id="ARBA00022997"/>
    </source>
</evidence>
<dbReference type="EMBL" id="JAAAPX010000011">
    <property type="protein sequence ID" value="KAF4243527.1"/>
    <property type="molecule type" value="Genomic_DNA"/>
</dbReference>
<reference evidence="3" key="1">
    <citation type="journal article" date="2020" name="bioRxiv">
        <title>Genomic and phenotypic heterogeneity of clinical isolates of the human pathogens Aspergillus fumigatus, Aspergillus lentulus and Aspergillus fumigatiaffinis.</title>
        <authorList>
            <person name="dos Santos R.A.C."/>
            <person name="Steenwyk J.L."/>
            <person name="Rivero-Menendez O."/>
            <person name="Mead M.E."/>
            <person name="Silva L.P."/>
            <person name="Bastos R.W."/>
            <person name="Alastruey-Izquierdo A."/>
            <person name="Goldman G.H."/>
            <person name="Rokas A."/>
        </authorList>
    </citation>
    <scope>NUCLEOTIDE SEQUENCE</scope>
    <source>
        <strain evidence="3">CNM-CM6805</strain>
    </source>
</reference>
<dbReference type="Pfam" id="PF01244">
    <property type="entry name" value="Peptidase_M19"/>
    <property type="match status" value="1"/>
</dbReference>
<comment type="caution">
    <text evidence="3">The sequence shown here is derived from an EMBL/GenBank/DDBJ whole genome shotgun (WGS) entry which is preliminary data.</text>
</comment>
<sequence>MLYPPWASDLLDGHPQIENGAMLQRPKSNVSSICQKIERYLLCILLASLLIAVPKGLQSSTLIHGTTKTAEPSNVDERVDRILSETPLFDGHNDLAWQIREKYLNQIYQENFTKPFIHGGFPGHVDLPRLAKGRVGGTFWSLYVKCPTNWMDFSSANYALRVRQTMDQVDVMTRLQHAYPDVFSTPPNSSTALQAWKDGKIISPLGIEGLHSIGNSYAQLREFYQLGVSYAILTHDCHNLYADAAQAELPDGTLTKAHPFWHGISEAGKKLVWEMNRLGMIVDLAHVSADTMRDVLGGGKDDWPGSLAPVIFSHSSEYALCPHPRNVPDDVLQLVKRKNSLVMVNFYSYFVSCTKSDRPDGMPDPDHEHATLEHVADHIEYIGNLIGYSHVGLGSDFNGVDILCHGLEDVSKFPSLIAELLKRGISDEDVSKVAGGNLLRVWKEVDQVALKMREEGALPVEDTLVDLN</sequence>
<evidence type="ECO:0000256" key="2">
    <source>
        <dbReference type="RuleBase" id="RU341113"/>
    </source>
</evidence>
<keyword evidence="2" id="KW-0482">Metalloprotease</keyword>
<name>A0A8H4HG42_9EURO</name>
<dbReference type="GO" id="GO:0070573">
    <property type="term" value="F:metallodipeptidase activity"/>
    <property type="evidence" value="ECO:0007669"/>
    <property type="project" value="InterPro"/>
</dbReference>
<keyword evidence="4" id="KW-1185">Reference proteome</keyword>
<dbReference type="GO" id="GO:0006508">
    <property type="term" value="P:proteolysis"/>
    <property type="evidence" value="ECO:0007669"/>
    <property type="project" value="UniProtKB-KW"/>
</dbReference>
<dbReference type="InterPro" id="IPR008257">
    <property type="entry name" value="Pept_M19"/>
</dbReference>
<keyword evidence="2" id="KW-0378">Hydrolase</keyword>
<evidence type="ECO:0000313" key="4">
    <source>
        <dbReference type="Proteomes" id="UP000653565"/>
    </source>
</evidence>
<dbReference type="Proteomes" id="UP000653565">
    <property type="component" value="Unassembled WGS sequence"/>
</dbReference>
<dbReference type="Gene3D" id="3.20.20.140">
    <property type="entry name" value="Metal-dependent hydrolases"/>
    <property type="match status" value="1"/>
</dbReference>
<dbReference type="PANTHER" id="PTHR10443:SF12">
    <property type="entry name" value="DIPEPTIDASE"/>
    <property type="match status" value="1"/>
</dbReference>
<keyword evidence="1 2" id="KW-0224">Dipeptidase</keyword>
<dbReference type="EC" id="3.4.13.19" evidence="2"/>
<organism evidence="3 4">
    <name type="scientific">Aspergillus fumigatiaffinis</name>
    <dbReference type="NCBI Taxonomy" id="340414"/>
    <lineage>
        <taxon>Eukaryota</taxon>
        <taxon>Fungi</taxon>
        <taxon>Dikarya</taxon>
        <taxon>Ascomycota</taxon>
        <taxon>Pezizomycotina</taxon>
        <taxon>Eurotiomycetes</taxon>
        <taxon>Eurotiomycetidae</taxon>
        <taxon>Eurotiales</taxon>
        <taxon>Aspergillaceae</taxon>
        <taxon>Aspergillus</taxon>
        <taxon>Aspergillus subgen. Fumigati</taxon>
    </lineage>
</organism>
<dbReference type="GO" id="GO:0046872">
    <property type="term" value="F:metal ion binding"/>
    <property type="evidence" value="ECO:0007669"/>
    <property type="project" value="UniProtKB-UniRule"/>
</dbReference>
<comment type="similarity">
    <text evidence="2">Belongs to the metallo-dependent hydrolases superfamily. Peptidase M19 family.</text>
</comment>
<comment type="cofactor">
    <cofactor evidence="2">
        <name>Zn(2+)</name>
        <dbReference type="ChEBI" id="CHEBI:29105"/>
    </cofactor>
</comment>
<keyword evidence="2" id="KW-0645">Protease</keyword>
<dbReference type="SUPFAM" id="SSF51556">
    <property type="entry name" value="Metallo-dependent hydrolases"/>
    <property type="match status" value="1"/>
</dbReference>
<keyword evidence="2" id="KW-0479">Metal-binding</keyword>
<dbReference type="CDD" id="cd01301">
    <property type="entry name" value="rDP_like"/>
    <property type="match status" value="1"/>
</dbReference>
<gene>
    <name evidence="3" type="ORF">CNMCM6805_000921</name>
</gene>
<dbReference type="PROSITE" id="PS51365">
    <property type="entry name" value="RENAL_DIPEPTIDASE_2"/>
    <property type="match status" value="1"/>
</dbReference>
<dbReference type="PANTHER" id="PTHR10443">
    <property type="entry name" value="MICROSOMAL DIPEPTIDASE"/>
    <property type="match status" value="1"/>
</dbReference>
<reference evidence="3" key="2">
    <citation type="submission" date="2020-04" db="EMBL/GenBank/DDBJ databases">
        <authorList>
            <person name="Santos R.A.C."/>
            <person name="Steenwyk J.L."/>
            <person name="Rivero-Menendez O."/>
            <person name="Mead M.E."/>
            <person name="Silva L.P."/>
            <person name="Bastos R.W."/>
            <person name="Alastruey-Izquierdo A."/>
            <person name="Goldman G.H."/>
            <person name="Rokas A."/>
        </authorList>
    </citation>
    <scope>NUCLEOTIDE SEQUENCE</scope>
    <source>
        <strain evidence="3">CNM-CM6805</strain>
    </source>
</reference>
<dbReference type="AlphaFoldDB" id="A0A8H4HG42"/>
<evidence type="ECO:0000313" key="3">
    <source>
        <dbReference type="EMBL" id="KAF4243527.1"/>
    </source>
</evidence>
<accession>A0A8H4HG42</accession>
<comment type="catalytic activity">
    <reaction evidence="2">
        <text>an L-aminoacyl-L-amino acid + H2O = 2 an L-alpha-amino acid</text>
        <dbReference type="Rhea" id="RHEA:48940"/>
        <dbReference type="ChEBI" id="CHEBI:15377"/>
        <dbReference type="ChEBI" id="CHEBI:59869"/>
        <dbReference type="ChEBI" id="CHEBI:77460"/>
        <dbReference type="EC" id="3.4.13.19"/>
    </reaction>
</comment>
<keyword evidence="2" id="KW-0862">Zinc</keyword>
<dbReference type="InterPro" id="IPR032466">
    <property type="entry name" value="Metal_Hydrolase"/>
</dbReference>